<proteinExistence type="predicted"/>
<evidence type="ECO:0000256" key="2">
    <source>
        <dbReference type="ARBA" id="ARBA00022695"/>
    </source>
</evidence>
<dbReference type="Proteomes" id="UP001152795">
    <property type="component" value="Unassembled WGS sequence"/>
</dbReference>
<dbReference type="AlphaFoldDB" id="A0A6S7GZ51"/>
<dbReference type="Pfam" id="PF17917">
    <property type="entry name" value="RT_RNaseH"/>
    <property type="match status" value="1"/>
</dbReference>
<keyword evidence="9" id="KW-1185">Reference proteome</keyword>
<dbReference type="GO" id="GO:0016787">
    <property type="term" value="F:hydrolase activity"/>
    <property type="evidence" value="ECO:0007669"/>
    <property type="project" value="UniProtKB-KW"/>
</dbReference>
<evidence type="ECO:0000256" key="5">
    <source>
        <dbReference type="ARBA" id="ARBA00022801"/>
    </source>
</evidence>
<dbReference type="SUPFAM" id="SSF56672">
    <property type="entry name" value="DNA/RNA polymerases"/>
    <property type="match status" value="1"/>
</dbReference>
<name>A0A6S7GZ51_PARCT</name>
<accession>A0A6S7GZ51</accession>
<evidence type="ECO:0000313" key="8">
    <source>
        <dbReference type="EMBL" id="CAB3996885.1"/>
    </source>
</evidence>
<organism evidence="8 9">
    <name type="scientific">Paramuricea clavata</name>
    <name type="common">Red gorgonian</name>
    <name type="synonym">Violescent sea-whip</name>
    <dbReference type="NCBI Taxonomy" id="317549"/>
    <lineage>
        <taxon>Eukaryota</taxon>
        <taxon>Metazoa</taxon>
        <taxon>Cnidaria</taxon>
        <taxon>Anthozoa</taxon>
        <taxon>Octocorallia</taxon>
        <taxon>Malacalcyonacea</taxon>
        <taxon>Plexauridae</taxon>
        <taxon>Paramuricea</taxon>
    </lineage>
</organism>
<dbReference type="EMBL" id="CACRXK020002969">
    <property type="protein sequence ID" value="CAB3996885.1"/>
    <property type="molecule type" value="Genomic_DNA"/>
</dbReference>
<keyword evidence="3" id="KW-0540">Nuclease</keyword>
<keyword evidence="5" id="KW-0378">Hydrolase</keyword>
<dbReference type="InterPro" id="IPR052055">
    <property type="entry name" value="Hepadnavirus_pol/RT"/>
</dbReference>
<dbReference type="OrthoDB" id="5974805at2759"/>
<sequence>MQTPPRTVRCINSWGDPVQTGTGLTAVASDVMNTVTNGDALRTIDQLKFRDPDHFRAGKLHNHVNECETLLDDTPTPQQNRVLTWIRGKVSIFEYFRPFKGQTYDSARPPPAQFKNNPLCQQFADFVSNTLLQHVQTGAVSLLGRIEDVAPPYLVLPLTIEPTKPRLCHDVRFLNLWMTDIPFKLDSVTHLPQYVPKDTYQTVLDDKSGYDHLLLTEASETYFAAQSAIFIVAYYLVWLGYFLGLSKSISNPSQIVPYLGFLLDSVEKAFHLIPWKQEKFLELLCSVLTHSTVSVKTLQRLAGKCISFSLAVAGAQLFTREMNLAISKGLHTHRTVRIDTRLREELEHWLFLETWNQPLPWREECHVRISIATDASGSGWGVSVGIEENNTTSDYWTEDERKYDIAAKEALALNKTLEAFSDFLQNKWVDAQVDNKAVITACQQREEFGGPHGHTCDLMALDSNTMRDLNGSLLPHFTPTPTPASSGVNIFAQNLRKSVRYLDWPYIFPPPILIGPLLRFLRAEECNCTLVALITYPRQYWWPILQRHTAKSLCLAQAGESNALLIPSHNGFVPQHATPGELWAFSLEFNEEDQ</sequence>
<dbReference type="InterPro" id="IPR043502">
    <property type="entry name" value="DNA/RNA_pol_sf"/>
</dbReference>
<keyword evidence="6" id="KW-0695">RNA-directed DNA polymerase</keyword>
<dbReference type="InterPro" id="IPR041373">
    <property type="entry name" value="RT_RNaseH"/>
</dbReference>
<feature type="domain" description="Reverse transcriptase RNase H-like" evidence="7">
    <location>
        <begin position="369"/>
        <end position="445"/>
    </location>
</feature>
<dbReference type="GO" id="GO:0004519">
    <property type="term" value="F:endonuclease activity"/>
    <property type="evidence" value="ECO:0007669"/>
    <property type="project" value="UniProtKB-KW"/>
</dbReference>
<evidence type="ECO:0000256" key="4">
    <source>
        <dbReference type="ARBA" id="ARBA00022759"/>
    </source>
</evidence>
<gene>
    <name evidence="8" type="ORF">PACLA_8A069461</name>
</gene>
<reference evidence="8" key="1">
    <citation type="submission" date="2020-04" db="EMBL/GenBank/DDBJ databases">
        <authorList>
            <person name="Alioto T."/>
            <person name="Alioto T."/>
            <person name="Gomez Garrido J."/>
        </authorList>
    </citation>
    <scope>NUCLEOTIDE SEQUENCE</scope>
    <source>
        <strain evidence="8">A484AB</strain>
    </source>
</reference>
<dbReference type="PANTHER" id="PTHR33050:SF7">
    <property type="entry name" value="RIBONUCLEASE H"/>
    <property type="match status" value="1"/>
</dbReference>
<evidence type="ECO:0000256" key="3">
    <source>
        <dbReference type="ARBA" id="ARBA00022722"/>
    </source>
</evidence>
<comment type="caution">
    <text evidence="8">The sequence shown here is derived from an EMBL/GenBank/DDBJ whole genome shotgun (WGS) entry which is preliminary data.</text>
</comment>
<keyword evidence="1" id="KW-0808">Transferase</keyword>
<evidence type="ECO:0000256" key="6">
    <source>
        <dbReference type="ARBA" id="ARBA00022918"/>
    </source>
</evidence>
<keyword evidence="2" id="KW-0548">Nucleotidyltransferase</keyword>
<evidence type="ECO:0000256" key="1">
    <source>
        <dbReference type="ARBA" id="ARBA00022679"/>
    </source>
</evidence>
<protein>
    <recommendedName>
        <fullName evidence="7">Reverse transcriptase RNase H-like domain-containing protein</fullName>
    </recommendedName>
</protein>
<keyword evidence="4" id="KW-0255">Endonuclease</keyword>
<evidence type="ECO:0000313" key="9">
    <source>
        <dbReference type="Proteomes" id="UP001152795"/>
    </source>
</evidence>
<dbReference type="PANTHER" id="PTHR33050">
    <property type="entry name" value="REVERSE TRANSCRIPTASE DOMAIN-CONTAINING PROTEIN"/>
    <property type="match status" value="1"/>
</dbReference>
<dbReference type="GO" id="GO:0003964">
    <property type="term" value="F:RNA-directed DNA polymerase activity"/>
    <property type="evidence" value="ECO:0007669"/>
    <property type="project" value="UniProtKB-KW"/>
</dbReference>
<evidence type="ECO:0000259" key="7">
    <source>
        <dbReference type="Pfam" id="PF17917"/>
    </source>
</evidence>